<evidence type="ECO:0000256" key="1">
    <source>
        <dbReference type="SAM" id="Coils"/>
    </source>
</evidence>
<feature type="compositionally biased region" description="Polar residues" evidence="2">
    <location>
        <begin position="447"/>
        <end position="459"/>
    </location>
</feature>
<accession>A0AAD9GZU2</accession>
<organism evidence="3 4">
    <name type="scientific">Phytophthora citrophthora</name>
    <dbReference type="NCBI Taxonomy" id="4793"/>
    <lineage>
        <taxon>Eukaryota</taxon>
        <taxon>Sar</taxon>
        <taxon>Stramenopiles</taxon>
        <taxon>Oomycota</taxon>
        <taxon>Peronosporomycetes</taxon>
        <taxon>Peronosporales</taxon>
        <taxon>Peronosporaceae</taxon>
        <taxon>Phytophthora</taxon>
    </lineage>
</organism>
<dbReference type="AlphaFoldDB" id="A0AAD9GZU2"/>
<protein>
    <submittedName>
        <fullName evidence="3">Uncharacterized protein</fullName>
    </submittedName>
</protein>
<feature type="compositionally biased region" description="Low complexity" evidence="2">
    <location>
        <begin position="82"/>
        <end position="95"/>
    </location>
</feature>
<dbReference type="Gene3D" id="2.60.40.2700">
    <property type="match status" value="1"/>
</dbReference>
<dbReference type="EMBL" id="JASMQC010000002">
    <property type="protein sequence ID" value="KAK1947103.1"/>
    <property type="molecule type" value="Genomic_DNA"/>
</dbReference>
<sequence length="678" mass="75684">MSIQFYQKLKRRFHNTSASIQLVKISSSGFLRSDRSLLTKIKSFSFIPAKMRSRWVDSLKRGISASPRPDERSPQPPGTTYAPTPSSTMSSVSAPSLSGAENPAFVHDADRCDCVGACSVSRVLENCVLQGGVHHTHMHVLTYLGRPLRSDCCCYPVAIQWFRAVGEQDDFQVIPGACDEWYTPTADDIGARILAKVMIEDEDVLKTKMLEYGPIKEDPDVRSKVEMYLERKSVLFMGLRSLSVQDGSEYLNEEELKESWTLLIDDRRVRLTCESSLIPPFESLYTPDIKLEMVRGTPNEFYLHLAQGCYVRLRAESNTVRDIIVLTLRAFCKMAVADESTHEAVARGLSPMLTLRKIAQEEDAKKQPPVGVSANYGGLLGLSCMLRLYTPSLDFDQQTQEAPPPPPPPVPVYDLPWNRSASNSFSMDQPESTATSTVLEELDESIGSGSRRPSVTSSMGGEGWQQGDGLADSLLMDAEALIGNAQKMGIQYQILPRAPKRISILDIPDLQIIEAIEALNDQNIPGTRQEEKIRQQLRDERRRRGSYGNIGEDLNGNNADGSVGAGMPEKIDAGCIDKAIEDFKGDKDTVDVVALRERYVAIFCSLQRELHTYKQRVETLSKQLEEKQELNSSFRKDIESLRSALTSMQLADKVYDLVSTDLQQLVKRTEEPVPIVPY</sequence>
<evidence type="ECO:0000313" key="3">
    <source>
        <dbReference type="EMBL" id="KAK1947103.1"/>
    </source>
</evidence>
<reference evidence="3" key="1">
    <citation type="submission" date="2023-08" db="EMBL/GenBank/DDBJ databases">
        <title>Reference Genome Resource for the Citrus Pathogen Phytophthora citrophthora.</title>
        <authorList>
            <person name="Moller H."/>
            <person name="Coetzee B."/>
            <person name="Rose L.J."/>
            <person name="Van Niekerk J.M."/>
        </authorList>
    </citation>
    <scope>NUCLEOTIDE SEQUENCE</scope>
    <source>
        <strain evidence="3">STE-U-9442</strain>
    </source>
</reference>
<comment type="caution">
    <text evidence="3">The sequence shown here is derived from an EMBL/GenBank/DDBJ whole genome shotgun (WGS) entry which is preliminary data.</text>
</comment>
<evidence type="ECO:0000256" key="2">
    <source>
        <dbReference type="SAM" id="MobiDB-lite"/>
    </source>
</evidence>
<feature type="compositionally biased region" description="Polar residues" evidence="2">
    <location>
        <begin position="421"/>
        <end position="438"/>
    </location>
</feature>
<proteinExistence type="predicted"/>
<feature type="region of interest" description="Disordered" evidence="2">
    <location>
        <begin position="421"/>
        <end position="463"/>
    </location>
</feature>
<keyword evidence="4" id="KW-1185">Reference proteome</keyword>
<gene>
    <name evidence="3" type="ORF">P3T76_001113</name>
</gene>
<keyword evidence="1" id="KW-0175">Coiled coil</keyword>
<evidence type="ECO:0000313" key="4">
    <source>
        <dbReference type="Proteomes" id="UP001259832"/>
    </source>
</evidence>
<feature type="coiled-coil region" evidence="1">
    <location>
        <begin position="610"/>
        <end position="644"/>
    </location>
</feature>
<name>A0AAD9GZU2_9STRA</name>
<feature type="region of interest" description="Disordered" evidence="2">
    <location>
        <begin position="61"/>
        <end position="95"/>
    </location>
</feature>
<dbReference type="Proteomes" id="UP001259832">
    <property type="component" value="Unassembled WGS sequence"/>
</dbReference>